<evidence type="ECO:0000256" key="3">
    <source>
        <dbReference type="ARBA" id="ARBA00022692"/>
    </source>
</evidence>
<comment type="subcellular location">
    <subcellularLocation>
        <location evidence="1">Cell membrane</location>
        <topology evidence="1">Multi-pass membrane protein</topology>
    </subcellularLocation>
</comment>
<comment type="caution">
    <text evidence="8">The sequence shown here is derived from an EMBL/GenBank/DDBJ whole genome shotgun (WGS) entry which is preliminary data.</text>
</comment>
<reference evidence="9" key="1">
    <citation type="journal article" date="2019" name="Int. J. Syst. Evol. Microbiol.">
        <title>The Global Catalogue of Microorganisms (GCM) 10K type strain sequencing project: providing services to taxonomists for standard genome sequencing and annotation.</title>
        <authorList>
            <consortium name="The Broad Institute Genomics Platform"/>
            <consortium name="The Broad Institute Genome Sequencing Center for Infectious Disease"/>
            <person name="Wu L."/>
            <person name="Ma J."/>
        </authorList>
    </citation>
    <scope>NUCLEOTIDE SEQUENCE [LARGE SCALE GENOMIC DNA]</scope>
    <source>
        <strain evidence="9">JCM 4395</strain>
    </source>
</reference>
<accession>A0ABP5Y5M8</accession>
<dbReference type="Gene3D" id="1.20.1740.10">
    <property type="entry name" value="Amino acid/polyamine transporter I"/>
    <property type="match status" value="1"/>
</dbReference>
<feature type="transmembrane region" description="Helical" evidence="7">
    <location>
        <begin position="164"/>
        <end position="181"/>
    </location>
</feature>
<feature type="compositionally biased region" description="Low complexity" evidence="6">
    <location>
        <begin position="224"/>
        <end position="236"/>
    </location>
</feature>
<evidence type="ECO:0000256" key="1">
    <source>
        <dbReference type="ARBA" id="ARBA00004651"/>
    </source>
</evidence>
<evidence type="ECO:0000256" key="4">
    <source>
        <dbReference type="ARBA" id="ARBA00022989"/>
    </source>
</evidence>
<gene>
    <name evidence="8" type="ORF">GCM10010276_06040</name>
</gene>
<keyword evidence="4 7" id="KW-1133">Transmembrane helix</keyword>
<feature type="compositionally biased region" description="Low complexity" evidence="6">
    <location>
        <begin position="246"/>
        <end position="255"/>
    </location>
</feature>
<dbReference type="PANTHER" id="PTHR42770">
    <property type="entry name" value="AMINO ACID TRANSPORTER-RELATED"/>
    <property type="match status" value="1"/>
</dbReference>
<evidence type="ECO:0000256" key="6">
    <source>
        <dbReference type="SAM" id="MobiDB-lite"/>
    </source>
</evidence>
<feature type="transmembrane region" description="Helical" evidence="7">
    <location>
        <begin position="92"/>
        <end position="119"/>
    </location>
</feature>
<feature type="transmembrane region" description="Helical" evidence="7">
    <location>
        <begin position="131"/>
        <end position="152"/>
    </location>
</feature>
<feature type="region of interest" description="Disordered" evidence="6">
    <location>
        <begin position="216"/>
        <end position="285"/>
    </location>
</feature>
<evidence type="ECO:0008006" key="10">
    <source>
        <dbReference type="Google" id="ProtNLM"/>
    </source>
</evidence>
<dbReference type="PANTHER" id="PTHR42770:SF18">
    <property type="entry name" value="ARGININE_AGMATINE ANTIPORTER"/>
    <property type="match status" value="1"/>
</dbReference>
<evidence type="ECO:0000256" key="5">
    <source>
        <dbReference type="ARBA" id="ARBA00023136"/>
    </source>
</evidence>
<evidence type="ECO:0000256" key="7">
    <source>
        <dbReference type="SAM" id="Phobius"/>
    </source>
</evidence>
<sequence>MPTTRRSGAGPAPRAALGLPAASALVIGSIIGTGVFALPSALAPYWPISLVAFVAVTLGALALAVTFGALSKRVPASGGGPYVYAREAFGEFAGFLNAWSYWITAWAGNAAIVVAWVGYVEVFVNTGHRTGISVLIALVGLWMPAAVNLGGVRNMGGFQVITTVLKFVPLVFMATVGLLFIDPDNFGSFNASRQSAPGAISAAAAIALFSYRARACTPRPSTGSIRCSPPSRPYRSSTDRSERSKAATSTSSATAPCWSAWESGPPPRPWRTWPHGSSPAARRTG</sequence>
<evidence type="ECO:0000256" key="2">
    <source>
        <dbReference type="ARBA" id="ARBA00022475"/>
    </source>
</evidence>
<name>A0ABP5Y5M8_STRLO</name>
<evidence type="ECO:0000313" key="8">
    <source>
        <dbReference type="EMBL" id="GAA2473827.1"/>
    </source>
</evidence>
<organism evidence="8 9">
    <name type="scientific">Streptomyces longisporus</name>
    <dbReference type="NCBI Taxonomy" id="1948"/>
    <lineage>
        <taxon>Bacteria</taxon>
        <taxon>Bacillati</taxon>
        <taxon>Actinomycetota</taxon>
        <taxon>Actinomycetes</taxon>
        <taxon>Kitasatosporales</taxon>
        <taxon>Streptomycetaceae</taxon>
        <taxon>Streptomyces</taxon>
    </lineage>
</organism>
<feature type="transmembrane region" description="Helical" evidence="7">
    <location>
        <begin position="48"/>
        <end position="71"/>
    </location>
</feature>
<dbReference type="InterPro" id="IPR002293">
    <property type="entry name" value="AA/rel_permease1"/>
</dbReference>
<dbReference type="Proteomes" id="UP001501777">
    <property type="component" value="Unassembled WGS sequence"/>
</dbReference>
<evidence type="ECO:0000313" key="9">
    <source>
        <dbReference type="Proteomes" id="UP001501777"/>
    </source>
</evidence>
<dbReference type="EMBL" id="BAAASG010000002">
    <property type="protein sequence ID" value="GAA2473827.1"/>
    <property type="molecule type" value="Genomic_DNA"/>
</dbReference>
<keyword evidence="5 7" id="KW-0472">Membrane</keyword>
<feature type="transmembrane region" description="Helical" evidence="7">
    <location>
        <begin position="193"/>
        <end position="211"/>
    </location>
</feature>
<keyword evidence="3 7" id="KW-0812">Transmembrane</keyword>
<proteinExistence type="predicted"/>
<feature type="transmembrane region" description="Helical" evidence="7">
    <location>
        <begin position="21"/>
        <end position="42"/>
    </location>
</feature>
<dbReference type="Pfam" id="PF13520">
    <property type="entry name" value="AA_permease_2"/>
    <property type="match status" value="1"/>
</dbReference>
<keyword evidence="9" id="KW-1185">Reference proteome</keyword>
<dbReference type="InterPro" id="IPR050367">
    <property type="entry name" value="APC_superfamily"/>
</dbReference>
<keyword evidence="2" id="KW-1003">Cell membrane</keyword>
<protein>
    <recommendedName>
        <fullName evidence="10">Amino acid permease</fullName>
    </recommendedName>
</protein>